<dbReference type="Pfam" id="PF00702">
    <property type="entry name" value="Hydrolase"/>
    <property type="match status" value="1"/>
</dbReference>
<proteinExistence type="predicted"/>
<dbReference type="GO" id="GO:0005634">
    <property type="term" value="C:nucleus"/>
    <property type="evidence" value="ECO:0007669"/>
    <property type="project" value="TreeGrafter"/>
</dbReference>
<dbReference type="InterPro" id="IPR011949">
    <property type="entry name" value="HAD-SF_hydro_IA_REG-2-like"/>
</dbReference>
<dbReference type="AlphaFoldDB" id="A0AAE9WDS3"/>
<dbReference type="SUPFAM" id="SSF56784">
    <property type="entry name" value="HAD-like"/>
    <property type="match status" value="1"/>
</dbReference>
<dbReference type="PANTHER" id="PTHR46191:SF2">
    <property type="entry name" value="HALOACID DEHALOGENASE-LIKE HYDROLASE DOMAIN-CONTAINING PROTEIN 3"/>
    <property type="match status" value="1"/>
</dbReference>
<dbReference type="Gene3D" id="3.40.50.1000">
    <property type="entry name" value="HAD superfamily/HAD-like"/>
    <property type="match status" value="1"/>
</dbReference>
<sequence length="232" mass="26588">MRKLKLITFDAFGTLLQLAKPVPFTYYETAQKYGISATLEEIKKNSDRAFAELSKTHKNGGLKDVLNPREWWFEVIKRSFPCQIPNTMAEDLWNHYSTKSAYRIHPLFEGFLRRNAQEKGYSIGIISNTDDRIYSVFKSCGFAHLIDVYAFSYDIGCQKPEKGIFEYVRNKTGELTRVIPAPKECLHFGDDVSKDVEAAKNIGWHGEFCDIYTNFPKVIHEIESSFGSGSKD</sequence>
<dbReference type="Gene3D" id="1.10.150.720">
    <property type="entry name" value="Haloacid dehalogenase-like hydrolase"/>
    <property type="match status" value="1"/>
</dbReference>
<dbReference type="SFLD" id="SFLDS00003">
    <property type="entry name" value="Haloacid_Dehalogenase"/>
    <property type="match status" value="1"/>
</dbReference>
<reference evidence="1 2" key="1">
    <citation type="journal article" date="2023" name="G3 (Bethesda)">
        <title>A high-quality reference genome for the fission yeast Schizosaccharomyces osmophilus.</title>
        <authorList>
            <person name="Jia G.S."/>
            <person name="Zhang W.C."/>
            <person name="Liang Y."/>
            <person name="Liu X.H."/>
            <person name="Rhind N."/>
            <person name="Pidoux A."/>
            <person name="Brysch-Herzberg M."/>
            <person name="Du L.L."/>
        </authorList>
    </citation>
    <scope>NUCLEOTIDE SEQUENCE [LARGE SCALE GENOMIC DNA]</scope>
    <source>
        <strain evidence="1 2">CBS 15793</strain>
    </source>
</reference>
<keyword evidence="2" id="KW-1185">Reference proteome</keyword>
<dbReference type="InterPro" id="IPR051828">
    <property type="entry name" value="HAD-like_hydrolase_domain"/>
</dbReference>
<dbReference type="InterPro" id="IPR036412">
    <property type="entry name" value="HAD-like_sf"/>
</dbReference>
<dbReference type="GO" id="GO:0016791">
    <property type="term" value="F:phosphatase activity"/>
    <property type="evidence" value="ECO:0007669"/>
    <property type="project" value="UniProtKB-ARBA"/>
</dbReference>
<keyword evidence="1" id="KW-0378">Hydrolase</keyword>
<dbReference type="KEGG" id="som:SOMG_03644"/>
<dbReference type="Proteomes" id="UP001212411">
    <property type="component" value="Chromosome 2"/>
</dbReference>
<protein>
    <submittedName>
        <fullName evidence="1">HAD superfamily hydrolase</fullName>
    </submittedName>
</protein>
<name>A0AAE9WDS3_9SCHI</name>
<organism evidence="1 2">
    <name type="scientific">Schizosaccharomyces osmophilus</name>
    <dbReference type="NCBI Taxonomy" id="2545709"/>
    <lineage>
        <taxon>Eukaryota</taxon>
        <taxon>Fungi</taxon>
        <taxon>Dikarya</taxon>
        <taxon>Ascomycota</taxon>
        <taxon>Taphrinomycotina</taxon>
        <taxon>Schizosaccharomycetes</taxon>
        <taxon>Schizosaccharomycetales</taxon>
        <taxon>Schizosaccharomycetaceae</taxon>
        <taxon>Schizosaccharomyces</taxon>
    </lineage>
</organism>
<accession>A0AAE9WDS3</accession>
<dbReference type="NCBIfam" id="TIGR02252">
    <property type="entry name" value="DREG-2"/>
    <property type="match status" value="1"/>
</dbReference>
<dbReference type="GeneID" id="80877122"/>
<evidence type="ECO:0000313" key="2">
    <source>
        <dbReference type="Proteomes" id="UP001212411"/>
    </source>
</evidence>
<dbReference type="InterPro" id="IPR023214">
    <property type="entry name" value="HAD_sf"/>
</dbReference>
<dbReference type="NCBIfam" id="TIGR01549">
    <property type="entry name" value="HAD-SF-IA-v1"/>
    <property type="match status" value="1"/>
</dbReference>
<dbReference type="SFLD" id="SFLDG01129">
    <property type="entry name" value="C1.5:_HAD__Beta-PGM__Phosphata"/>
    <property type="match status" value="1"/>
</dbReference>
<gene>
    <name evidence="1" type="ORF">SOMG_03644</name>
</gene>
<dbReference type="EMBL" id="CP115612">
    <property type="protein sequence ID" value="WBW74516.1"/>
    <property type="molecule type" value="Genomic_DNA"/>
</dbReference>
<dbReference type="RefSeq" id="XP_056038759.1">
    <property type="nucleotide sequence ID" value="XM_056182433.1"/>
</dbReference>
<evidence type="ECO:0000313" key="1">
    <source>
        <dbReference type="EMBL" id="WBW74516.1"/>
    </source>
</evidence>
<dbReference type="PANTHER" id="PTHR46191">
    <property type="match status" value="1"/>
</dbReference>
<dbReference type="InterPro" id="IPR044924">
    <property type="entry name" value="HAD-SF_hydro_IA_REG-2-like_cap"/>
</dbReference>
<dbReference type="InterPro" id="IPR006439">
    <property type="entry name" value="HAD-SF_hydro_IA"/>
</dbReference>